<keyword evidence="5" id="KW-0812">Transmembrane</keyword>
<evidence type="ECO:0000256" key="6">
    <source>
        <dbReference type="ARBA" id="ARBA00022968"/>
    </source>
</evidence>
<gene>
    <name evidence="12" type="primary">LOC102800658</name>
</gene>
<keyword evidence="4" id="KW-0808">Transferase</keyword>
<keyword evidence="11" id="KW-1185">Reference proteome</keyword>
<evidence type="ECO:0000256" key="3">
    <source>
        <dbReference type="ARBA" id="ARBA00022676"/>
    </source>
</evidence>
<evidence type="ECO:0000256" key="10">
    <source>
        <dbReference type="ARBA" id="ARBA00023180"/>
    </source>
</evidence>
<evidence type="ECO:0000256" key="7">
    <source>
        <dbReference type="ARBA" id="ARBA00022989"/>
    </source>
</evidence>
<evidence type="ECO:0000256" key="1">
    <source>
        <dbReference type="ARBA" id="ARBA00004323"/>
    </source>
</evidence>
<evidence type="ECO:0000313" key="11">
    <source>
        <dbReference type="Proteomes" id="UP000694865"/>
    </source>
</evidence>
<reference evidence="12" key="1">
    <citation type="submission" date="2025-08" db="UniProtKB">
        <authorList>
            <consortium name="RefSeq"/>
        </authorList>
    </citation>
    <scope>IDENTIFICATION</scope>
    <source>
        <tissue evidence="12">Testes</tissue>
    </source>
</reference>
<dbReference type="GeneID" id="102800658"/>
<keyword evidence="8" id="KW-0333">Golgi apparatus</keyword>
<sequence>MIRCVYLTKRTSMHSIAKISDLEREDADTKRAFKQCTRDYLGIHNMSENQSMFAANITVREQMRDIVNAANIWTTNKTHLYDLRSKLNGAMPENTQFYRTSNASFISQQMYLNKSPIERSIYRRCSIVGNGGILKGSGCGDEIDKSDLILRFNYSMRAFSKALEEYKGHVLFTSTPKFTVPAMNHIKLNTSLDLLLLNRDYLGLVRRFWKVEKIVSSGLLLLTMGLPLCEEIHLFGFWPFSTDIEGNALPYHYTGDSGFDEVFVCAHHMGWEIQNLLELHNQGVVKLHLGKCSTH</sequence>
<keyword evidence="10" id="KW-0325">Glycoprotein</keyword>
<protein>
    <submittedName>
        <fullName evidence="12">Alpha-N-acetylneuraminide alpha-2,8-sialyltransferase-like</fullName>
    </submittedName>
</protein>
<dbReference type="InterPro" id="IPR038578">
    <property type="entry name" value="GT29-like_sf"/>
</dbReference>
<keyword evidence="3" id="KW-0328">Glycosyltransferase</keyword>
<keyword evidence="7" id="KW-1133">Transmembrane helix</keyword>
<evidence type="ECO:0000256" key="5">
    <source>
        <dbReference type="ARBA" id="ARBA00022692"/>
    </source>
</evidence>
<keyword evidence="9" id="KW-0472">Membrane</keyword>
<dbReference type="PANTHER" id="PTHR11987:SF53">
    <property type="entry name" value="ALPHA-2,8-SIALYLTRANSFERASE 8F-LIKE"/>
    <property type="match status" value="1"/>
</dbReference>
<dbReference type="Pfam" id="PF00777">
    <property type="entry name" value="Glyco_transf_29"/>
    <property type="match status" value="2"/>
</dbReference>
<organism evidence="11 12">
    <name type="scientific">Saccoglossus kowalevskii</name>
    <name type="common">Acorn worm</name>
    <dbReference type="NCBI Taxonomy" id="10224"/>
    <lineage>
        <taxon>Eukaryota</taxon>
        <taxon>Metazoa</taxon>
        <taxon>Hemichordata</taxon>
        <taxon>Enteropneusta</taxon>
        <taxon>Harrimaniidae</taxon>
        <taxon>Saccoglossus</taxon>
    </lineage>
</organism>
<proteinExistence type="inferred from homology"/>
<keyword evidence="6" id="KW-0735">Signal-anchor</keyword>
<evidence type="ECO:0000256" key="4">
    <source>
        <dbReference type="ARBA" id="ARBA00022679"/>
    </source>
</evidence>
<evidence type="ECO:0000256" key="2">
    <source>
        <dbReference type="ARBA" id="ARBA00006003"/>
    </source>
</evidence>
<dbReference type="InterPro" id="IPR050943">
    <property type="entry name" value="Glycosyltr_29_Sialyltrsf"/>
</dbReference>
<evidence type="ECO:0000313" key="12">
    <source>
        <dbReference type="RefSeq" id="XP_006817291.1"/>
    </source>
</evidence>
<dbReference type="RefSeq" id="XP_006817291.1">
    <property type="nucleotide sequence ID" value="XM_006817228.1"/>
</dbReference>
<accession>A0ABM0MBA0</accession>
<name>A0ABM0MBA0_SACKO</name>
<comment type="similarity">
    <text evidence="2">Belongs to the glycosyltransferase 29 family.</text>
</comment>
<evidence type="ECO:0000256" key="9">
    <source>
        <dbReference type="ARBA" id="ARBA00023136"/>
    </source>
</evidence>
<dbReference type="InterPro" id="IPR001675">
    <property type="entry name" value="Glyco_trans_29"/>
</dbReference>
<dbReference type="Gene3D" id="3.90.1480.20">
    <property type="entry name" value="Glycosyl transferase family 29"/>
    <property type="match status" value="2"/>
</dbReference>
<dbReference type="Proteomes" id="UP000694865">
    <property type="component" value="Unplaced"/>
</dbReference>
<evidence type="ECO:0000256" key="8">
    <source>
        <dbReference type="ARBA" id="ARBA00023034"/>
    </source>
</evidence>
<comment type="subcellular location">
    <subcellularLocation>
        <location evidence="1">Golgi apparatus membrane</location>
        <topology evidence="1">Single-pass type II membrane protein</topology>
    </subcellularLocation>
</comment>
<dbReference type="PANTHER" id="PTHR11987">
    <property type="entry name" value="ALPHA-2,8-SIALYLTRANSFERASE"/>
    <property type="match status" value="1"/>
</dbReference>